<proteinExistence type="predicted"/>
<reference evidence="2" key="1">
    <citation type="journal article" date="2019" name="Int. J. Syst. Evol. Microbiol.">
        <title>The Global Catalogue of Microorganisms (GCM) 10K type strain sequencing project: providing services to taxonomists for standard genome sequencing and annotation.</title>
        <authorList>
            <consortium name="The Broad Institute Genomics Platform"/>
            <consortium name="The Broad Institute Genome Sequencing Center for Infectious Disease"/>
            <person name="Wu L."/>
            <person name="Ma J."/>
        </authorList>
    </citation>
    <scope>NUCLEOTIDE SEQUENCE [LARGE SCALE GENOMIC DNA]</scope>
    <source>
        <strain evidence="2">CGMCC 4.7241</strain>
    </source>
</reference>
<evidence type="ECO:0000313" key="2">
    <source>
        <dbReference type="Proteomes" id="UP001595699"/>
    </source>
</evidence>
<comment type="caution">
    <text evidence="1">The sequence shown here is derived from an EMBL/GenBank/DDBJ whole genome shotgun (WGS) entry which is preliminary data.</text>
</comment>
<gene>
    <name evidence="1" type="ORF">ACFOUW_38385</name>
</gene>
<keyword evidence="2" id="KW-1185">Reference proteome</keyword>
<name>A0ABV7YRL7_9ACTN</name>
<dbReference type="Proteomes" id="UP001595699">
    <property type="component" value="Unassembled WGS sequence"/>
</dbReference>
<dbReference type="RefSeq" id="WP_205121753.1">
    <property type="nucleotide sequence ID" value="NZ_JAFBCM010000001.1"/>
</dbReference>
<protein>
    <submittedName>
        <fullName evidence="1">Helix-turn-helix transcriptional regulator</fullName>
    </submittedName>
</protein>
<organism evidence="1 2">
    <name type="scientific">Tenggerimyces flavus</name>
    <dbReference type="NCBI Taxonomy" id="1708749"/>
    <lineage>
        <taxon>Bacteria</taxon>
        <taxon>Bacillati</taxon>
        <taxon>Actinomycetota</taxon>
        <taxon>Actinomycetes</taxon>
        <taxon>Propionibacteriales</taxon>
        <taxon>Nocardioidaceae</taxon>
        <taxon>Tenggerimyces</taxon>
    </lineage>
</organism>
<accession>A0ABV7YRL7</accession>
<sequence length="464" mass="51252">MPDLPFVDDSHLPLNDRFAIEAIGRHGGGETWGREDLVRRGDDGWVAFTTDADRHDLAWCVRWHPEYGRTVELYRDDDAAGMHMALQEALMYRSGGYWWNGEQWYRPSQIWDGTREIYLERPVPGATNVTAADLLAGRTAAGAADASSGHVLQVAEVSLDKPYTGRRWLDDLALWAARRAEQERTDELPPLSACVVKLAAPELTADQLIGLAEIADLAGVKASTLRSYASRGEGELPQAQAVINGHNVWSRAVAEEWVEARNRSSDALTSALSTPDPSGHSRPAGITELWRQYSSRFFSLLWDRPDARKRWALRWRNQAAALKLADNLGWVVASGLDNIVPMTNLGITIRHALLDELATGQELDRDTAGGSLPFYGIVNPVARMLDWLIRHDPALAAHVITETIGEARRRLQIAPPVTERSIRVALSLTGKLDDSALNDYLTRVFMPAESSSDSSSHSQPGVGE</sequence>
<dbReference type="EMBL" id="JBHRZH010000057">
    <property type="protein sequence ID" value="MFC3766748.1"/>
    <property type="molecule type" value="Genomic_DNA"/>
</dbReference>
<evidence type="ECO:0000313" key="1">
    <source>
        <dbReference type="EMBL" id="MFC3766748.1"/>
    </source>
</evidence>